<organism evidence="4">
    <name type="scientific">Nippostrongylus brasiliensis</name>
    <name type="common">Rat hookworm</name>
    <dbReference type="NCBI Taxonomy" id="27835"/>
    <lineage>
        <taxon>Eukaryota</taxon>
        <taxon>Metazoa</taxon>
        <taxon>Ecdysozoa</taxon>
        <taxon>Nematoda</taxon>
        <taxon>Chromadorea</taxon>
        <taxon>Rhabditida</taxon>
        <taxon>Rhabditina</taxon>
        <taxon>Rhabditomorpha</taxon>
        <taxon>Strongyloidea</taxon>
        <taxon>Heligmosomidae</taxon>
        <taxon>Nippostrongylus</taxon>
    </lineage>
</organism>
<evidence type="ECO:0000313" key="4">
    <source>
        <dbReference type="WBParaSite" id="NBR_0001940601-mRNA-1"/>
    </source>
</evidence>
<name>A0A0N4YQ84_NIPBR</name>
<dbReference type="GO" id="GO:0003824">
    <property type="term" value="F:catalytic activity"/>
    <property type="evidence" value="ECO:0007669"/>
    <property type="project" value="InterPro"/>
</dbReference>
<dbReference type="EMBL" id="UYSL01024151">
    <property type="protein sequence ID" value="VDL83141.1"/>
    <property type="molecule type" value="Genomic_DNA"/>
</dbReference>
<dbReference type="InterPro" id="IPR003673">
    <property type="entry name" value="CoA-Trfase_fam_III"/>
</dbReference>
<proteinExistence type="inferred from homology"/>
<dbReference type="OMA" id="VAECDCE"/>
<evidence type="ECO:0000313" key="3">
    <source>
        <dbReference type="Proteomes" id="UP000271162"/>
    </source>
</evidence>
<gene>
    <name evidence="2" type="ORF">NBR_LOCUS19407</name>
</gene>
<dbReference type="SUPFAM" id="SSF89796">
    <property type="entry name" value="CoA-transferase family III (CaiB/BaiF)"/>
    <property type="match status" value="1"/>
</dbReference>
<dbReference type="WBParaSite" id="NBR_0001940601-mRNA-1">
    <property type="protein sequence ID" value="NBR_0001940601-mRNA-1"/>
    <property type="gene ID" value="NBR_0001940601"/>
</dbReference>
<evidence type="ECO:0000256" key="1">
    <source>
        <dbReference type="ARBA" id="ARBA00008383"/>
    </source>
</evidence>
<accession>A0A0N4YQ84</accession>
<dbReference type="InterPro" id="IPR023606">
    <property type="entry name" value="CoA-Trfase_III_dom_1_sf"/>
</dbReference>
<keyword evidence="3" id="KW-1185">Reference proteome</keyword>
<reference evidence="4" key="1">
    <citation type="submission" date="2017-02" db="UniProtKB">
        <authorList>
            <consortium name="WormBaseParasite"/>
        </authorList>
    </citation>
    <scope>IDENTIFICATION</scope>
</reference>
<protein>
    <submittedName>
        <fullName evidence="4">2-Hacid_dh_C domain-containing protein</fullName>
    </submittedName>
</protein>
<dbReference type="Pfam" id="PF02515">
    <property type="entry name" value="CoA_transf_3"/>
    <property type="match status" value="1"/>
</dbReference>
<comment type="similarity">
    <text evidence="1">Belongs to the CoA-transferase III family.</text>
</comment>
<reference evidence="2 3" key="2">
    <citation type="submission" date="2018-11" db="EMBL/GenBank/DDBJ databases">
        <authorList>
            <consortium name="Pathogen Informatics"/>
        </authorList>
    </citation>
    <scope>NUCLEOTIDE SEQUENCE [LARGE SCALE GENOMIC DNA]</scope>
</reference>
<dbReference type="Gene3D" id="3.40.50.10540">
    <property type="entry name" value="Crotonobetainyl-coa:carnitine coa-transferase, domain 1"/>
    <property type="match status" value="1"/>
</dbReference>
<dbReference type="Proteomes" id="UP000271162">
    <property type="component" value="Unassembled WGS sequence"/>
</dbReference>
<sequence>MSALRRLYSVGTADNLSKSISSNLFIGAQAKLRKELKDRALDGVKVAVLHNDSRAVLSAKILTDNGAKGLRQPSCSNIRELDLNSEEGRDYFYNILRKCDILVEGVGPHGLSKLGLDNHTLTKKNGQLIVANVEADDAFTAMDTVKTIALGLYLREKHTSGHVVETGGSERYLDELKNYSKEVAHQSKA</sequence>
<dbReference type="AlphaFoldDB" id="A0A0N4YQ84"/>
<evidence type="ECO:0000313" key="2">
    <source>
        <dbReference type="EMBL" id="VDL83141.1"/>
    </source>
</evidence>